<dbReference type="PROSITE" id="PS51257">
    <property type="entry name" value="PROKAR_LIPOPROTEIN"/>
    <property type="match status" value="1"/>
</dbReference>
<dbReference type="AlphaFoldDB" id="A0A5B8VJZ3"/>
<gene>
    <name evidence="9" type="ORF">FSB73_08230</name>
</gene>
<keyword evidence="3 6" id="KW-0326">Glycosidase</keyword>
<dbReference type="Gene3D" id="3.20.20.80">
    <property type="entry name" value="Glycosidases"/>
    <property type="match status" value="1"/>
</dbReference>
<dbReference type="RefSeq" id="WP_146781026.1">
    <property type="nucleotide sequence ID" value="NZ_CP042434.1"/>
</dbReference>
<evidence type="ECO:0000256" key="5">
    <source>
        <dbReference type="PROSITE-ProRule" id="PRU10061"/>
    </source>
</evidence>
<dbReference type="PANTHER" id="PTHR31490">
    <property type="entry name" value="GLYCOSYL HYDROLASE"/>
    <property type="match status" value="1"/>
</dbReference>
<evidence type="ECO:0000256" key="2">
    <source>
        <dbReference type="ARBA" id="ARBA00023277"/>
    </source>
</evidence>
<dbReference type="EMBL" id="CP042434">
    <property type="protein sequence ID" value="QEC71649.1"/>
    <property type="molecule type" value="Genomic_DNA"/>
</dbReference>
<dbReference type="InterPro" id="IPR017853">
    <property type="entry name" value="GH"/>
</dbReference>
<dbReference type="PROSITE" id="PS51760">
    <property type="entry name" value="GH10_2"/>
    <property type="match status" value="1"/>
</dbReference>
<reference evidence="9 10" key="1">
    <citation type="journal article" date="2017" name="Int. J. Syst. Evol. Microbiol.">
        <title>Arachidicoccus ginsenosidivorans sp. nov., with ginsenoside-converting activity isolated from ginseng cultivating soil.</title>
        <authorList>
            <person name="Siddiqi M.Z."/>
            <person name="Aslam Z."/>
            <person name="Im W.T."/>
        </authorList>
    </citation>
    <scope>NUCLEOTIDE SEQUENCE [LARGE SCALE GENOMIC DNA]</scope>
    <source>
        <strain evidence="9 10">Gsoil 809</strain>
    </source>
</reference>
<accession>A0A5B8VJZ3</accession>
<keyword evidence="2 6" id="KW-0119">Carbohydrate metabolism</keyword>
<dbReference type="KEGG" id="agi:FSB73_08230"/>
<name>A0A5B8VJZ3_9BACT</name>
<organism evidence="9 10">
    <name type="scientific">Arachidicoccus ginsenosidivorans</name>
    <dbReference type="NCBI Taxonomy" id="496057"/>
    <lineage>
        <taxon>Bacteria</taxon>
        <taxon>Pseudomonadati</taxon>
        <taxon>Bacteroidota</taxon>
        <taxon>Chitinophagia</taxon>
        <taxon>Chitinophagales</taxon>
        <taxon>Chitinophagaceae</taxon>
        <taxon>Arachidicoccus</taxon>
    </lineage>
</organism>
<evidence type="ECO:0000259" key="8">
    <source>
        <dbReference type="PROSITE" id="PS51760"/>
    </source>
</evidence>
<evidence type="ECO:0000256" key="3">
    <source>
        <dbReference type="ARBA" id="ARBA00023295"/>
    </source>
</evidence>
<feature type="active site" description="Nucleophile" evidence="5">
    <location>
        <position position="284"/>
    </location>
</feature>
<protein>
    <recommendedName>
        <fullName evidence="6">Beta-xylanase</fullName>
        <ecNumber evidence="6">3.2.1.8</ecNumber>
    </recommendedName>
</protein>
<dbReference type="OrthoDB" id="9809277at2"/>
<keyword evidence="10" id="KW-1185">Reference proteome</keyword>
<keyword evidence="7" id="KW-0732">Signal</keyword>
<dbReference type="InterPro" id="IPR031158">
    <property type="entry name" value="GH10_AS"/>
</dbReference>
<sequence length="379" mass="43343">MRINSLLSFSVSLLLTACLSSCGNPAATTKSASKNSATNKGAHRNTQKGLKDYYKDYFPIGVAVNSHNIHGAEQRLILQEFNSITPENDMKMGPIHPRQNRYNFGPTDSIVAFARAHHLKVRGHNLCWHEQAPGWLFKDGNGATVTKDSLFARLRSHIQTVVTRYHKDIYAWDVVNEAISDNPAELLRKSPWLKICGPSFIDSAFWYAHRADPKAELYYNDYNVVFPEKAKRIYTLLKGLKKRGVPITGIGIQAHWSIYQPTEQALRNALDLFKSLGLKIQITELDVSVFPWEKNKRALENKDHIVYKGAVEDKQTAFYKMIFKVFREYKGTITSVTFWNVSDKDSWLNYYPVAGRNNYPLLFDRSLQRKPAYQGVTDF</sequence>
<evidence type="ECO:0000256" key="7">
    <source>
        <dbReference type="SAM" id="SignalP"/>
    </source>
</evidence>
<proteinExistence type="inferred from homology"/>
<evidence type="ECO:0000256" key="6">
    <source>
        <dbReference type="RuleBase" id="RU361174"/>
    </source>
</evidence>
<dbReference type="InterPro" id="IPR044846">
    <property type="entry name" value="GH10"/>
</dbReference>
<evidence type="ECO:0000313" key="9">
    <source>
        <dbReference type="EMBL" id="QEC71649.1"/>
    </source>
</evidence>
<feature type="domain" description="GH10" evidence="8">
    <location>
        <begin position="44"/>
        <end position="379"/>
    </location>
</feature>
<comment type="similarity">
    <text evidence="6">Belongs to the glycosyl hydrolase 10 (cellulase F) family.</text>
</comment>
<dbReference type="GO" id="GO:0031176">
    <property type="term" value="F:endo-1,4-beta-xylanase activity"/>
    <property type="evidence" value="ECO:0007669"/>
    <property type="project" value="UniProtKB-EC"/>
</dbReference>
<evidence type="ECO:0000256" key="1">
    <source>
        <dbReference type="ARBA" id="ARBA00022801"/>
    </source>
</evidence>
<dbReference type="Pfam" id="PF00331">
    <property type="entry name" value="Glyco_hydro_10"/>
    <property type="match status" value="1"/>
</dbReference>
<feature type="chain" id="PRO_5023138181" description="Beta-xylanase" evidence="7">
    <location>
        <begin position="27"/>
        <end position="379"/>
    </location>
</feature>
<keyword evidence="1 6" id="KW-0378">Hydrolase</keyword>
<dbReference type="PRINTS" id="PR00134">
    <property type="entry name" value="GLHYDRLASE10"/>
</dbReference>
<dbReference type="PANTHER" id="PTHR31490:SF90">
    <property type="entry name" value="ENDO-1,4-BETA-XYLANASE A"/>
    <property type="match status" value="1"/>
</dbReference>
<comment type="catalytic activity">
    <reaction evidence="6">
        <text>Endohydrolysis of (1-&gt;4)-beta-D-xylosidic linkages in xylans.</text>
        <dbReference type="EC" id="3.2.1.8"/>
    </reaction>
</comment>
<dbReference type="GO" id="GO:0045493">
    <property type="term" value="P:xylan catabolic process"/>
    <property type="evidence" value="ECO:0007669"/>
    <property type="project" value="UniProtKB-KW"/>
</dbReference>
<keyword evidence="4 6" id="KW-0624">Polysaccharide degradation</keyword>
<dbReference type="EC" id="3.2.1.8" evidence="6"/>
<dbReference type="InterPro" id="IPR001000">
    <property type="entry name" value="GH10_dom"/>
</dbReference>
<evidence type="ECO:0000256" key="4">
    <source>
        <dbReference type="ARBA" id="ARBA00023326"/>
    </source>
</evidence>
<feature type="signal peptide" evidence="7">
    <location>
        <begin position="1"/>
        <end position="26"/>
    </location>
</feature>
<dbReference type="PROSITE" id="PS00591">
    <property type="entry name" value="GH10_1"/>
    <property type="match status" value="1"/>
</dbReference>
<dbReference type="SMART" id="SM00633">
    <property type="entry name" value="Glyco_10"/>
    <property type="match status" value="1"/>
</dbReference>
<evidence type="ECO:0000313" key="10">
    <source>
        <dbReference type="Proteomes" id="UP000321291"/>
    </source>
</evidence>
<keyword evidence="9" id="KW-0858">Xylan degradation</keyword>
<dbReference type="SUPFAM" id="SSF51445">
    <property type="entry name" value="(Trans)glycosidases"/>
    <property type="match status" value="1"/>
</dbReference>
<dbReference type="Proteomes" id="UP000321291">
    <property type="component" value="Chromosome"/>
</dbReference>